<dbReference type="SUPFAM" id="SSF51338">
    <property type="entry name" value="Composite domain of metallo-dependent hydrolases"/>
    <property type="match status" value="1"/>
</dbReference>
<evidence type="ECO:0000259" key="8">
    <source>
        <dbReference type="Pfam" id="PF13382"/>
    </source>
</evidence>
<gene>
    <name evidence="6 9" type="primary">ade</name>
    <name evidence="9" type="ORF">ACKQTC_03955</name>
</gene>
<accession>A0ABW9H031</accession>
<evidence type="ECO:0000313" key="9">
    <source>
        <dbReference type="EMBL" id="MFM9413516.1"/>
    </source>
</evidence>
<evidence type="ECO:0000256" key="1">
    <source>
        <dbReference type="ARBA" id="ARBA00006773"/>
    </source>
</evidence>
<dbReference type="InterPro" id="IPR011059">
    <property type="entry name" value="Metal-dep_hydrolase_composite"/>
</dbReference>
<dbReference type="PANTHER" id="PTHR11113">
    <property type="entry name" value="N-ACETYLGLUCOSAMINE-6-PHOSPHATE DEACETYLASE"/>
    <property type="match status" value="1"/>
</dbReference>
<dbReference type="Pfam" id="PF13382">
    <property type="entry name" value="Adenine_deam_C"/>
    <property type="match status" value="1"/>
</dbReference>
<proteinExistence type="inferred from homology"/>
<dbReference type="EC" id="3.5.4.2" evidence="2 6"/>
<dbReference type="InterPro" id="IPR032466">
    <property type="entry name" value="Metal_Hydrolase"/>
</dbReference>
<evidence type="ECO:0000313" key="10">
    <source>
        <dbReference type="Proteomes" id="UP001631949"/>
    </source>
</evidence>
<dbReference type="Gene3D" id="3.20.20.140">
    <property type="entry name" value="Metal-dependent hydrolases"/>
    <property type="match status" value="1"/>
</dbReference>
<comment type="similarity">
    <text evidence="1 6">Belongs to the metallo-dependent hydrolases superfamily. Adenine deaminase family.</text>
</comment>
<evidence type="ECO:0000256" key="4">
    <source>
        <dbReference type="ARBA" id="ARBA00023211"/>
    </source>
</evidence>
<feature type="domain" description="Adenine deaminase C-terminal" evidence="8">
    <location>
        <begin position="424"/>
        <end position="590"/>
    </location>
</feature>
<sequence>MYNNQATKPLSEMTRDLVQVALGQRPADLIIQNCRLVNVLTREILPGTDVAVFGGRIALVGDASACIGDGTRVFDAAGKYLTPGFLDGHIHVESSMMTVGNYARSVVPRGTTGIYMDPHEIANVLGVAGIEMMLADAAGTPLRTMLTVPSCVPAVPGFEDTGAVIDAADVQALMAAPQTVGLGEMMNFPGILAGEDNAHAEVAATLAAGKVVTGHYSVPDTGSGLNAYIAAGVRCCHESNRAEDAIAKMRLGMYAQLREGSAWHDLAEVSRALTERTVDSRLANLISDDTHPHTLVADGHLDHIVRKAVAYGIPILEALQMVTINVATCFRMDHELGSIAPGKLADMVLFDNLEDLVAERVWIGGQAVAEGGQLTADIAPYRYPDQAYRSIQLDPLADTSPFRIPSAAEETTEVRAIRIVPERVFNEEVHLTLPVRDGAIEADPDQDVLKAAVFDRHTGSGTVGQGFVQGFGIRRGAMASTVAHDAHNLLVLGASDDDMRLAANTLIESGGGMCIVADGQVLGHVALPIAGLMCDRPAADIAADVAAMEAQWQALGADMASPFMTMALISLACLPDLRLTNRGLVDCHRFAFVPLETAEDDRFN</sequence>
<dbReference type="RefSeq" id="WP_408977135.1">
    <property type="nucleotide sequence ID" value="NZ_JBJUVG010000004.1"/>
</dbReference>
<keyword evidence="3 6" id="KW-0378">Hydrolase</keyword>
<evidence type="ECO:0000256" key="5">
    <source>
        <dbReference type="ARBA" id="ARBA00047720"/>
    </source>
</evidence>
<organism evidence="9 10">
    <name type="scientific">Peptococcus simiae</name>
    <dbReference type="NCBI Taxonomy" id="1643805"/>
    <lineage>
        <taxon>Bacteria</taxon>
        <taxon>Bacillati</taxon>
        <taxon>Bacillota</taxon>
        <taxon>Clostridia</taxon>
        <taxon>Eubacteriales</taxon>
        <taxon>Peptococcaceae</taxon>
        <taxon>Peptococcus</taxon>
    </lineage>
</organism>
<dbReference type="SUPFAM" id="SSF51556">
    <property type="entry name" value="Metallo-dependent hydrolases"/>
    <property type="match status" value="1"/>
</dbReference>
<comment type="caution">
    <text evidence="9">The sequence shown here is derived from an EMBL/GenBank/DDBJ whole genome shotgun (WGS) entry which is preliminary data.</text>
</comment>
<dbReference type="HAMAP" id="MF_01518">
    <property type="entry name" value="Adenine_deamin"/>
    <property type="match status" value="1"/>
</dbReference>
<keyword evidence="4 6" id="KW-0464">Manganese</keyword>
<dbReference type="NCBIfam" id="TIGR01178">
    <property type="entry name" value="ade"/>
    <property type="match status" value="1"/>
</dbReference>
<evidence type="ECO:0000256" key="3">
    <source>
        <dbReference type="ARBA" id="ARBA00022801"/>
    </source>
</evidence>
<dbReference type="InterPro" id="IPR006680">
    <property type="entry name" value="Amidohydro-rel"/>
</dbReference>
<dbReference type="GO" id="GO:0000034">
    <property type="term" value="F:adenine deaminase activity"/>
    <property type="evidence" value="ECO:0007669"/>
    <property type="project" value="UniProtKB-EC"/>
</dbReference>
<comment type="cofactor">
    <cofactor evidence="6">
        <name>Mn(2+)</name>
        <dbReference type="ChEBI" id="CHEBI:29035"/>
    </cofactor>
</comment>
<name>A0ABW9H031_9FIRM</name>
<evidence type="ECO:0000259" key="7">
    <source>
        <dbReference type="Pfam" id="PF01979"/>
    </source>
</evidence>
<evidence type="ECO:0000256" key="6">
    <source>
        <dbReference type="HAMAP-Rule" id="MF_01518"/>
    </source>
</evidence>
<dbReference type="PANTHER" id="PTHR11113:SF2">
    <property type="entry name" value="ADENINE DEAMINASE"/>
    <property type="match status" value="1"/>
</dbReference>
<dbReference type="EMBL" id="JBJUVG010000004">
    <property type="protein sequence ID" value="MFM9413516.1"/>
    <property type="molecule type" value="Genomic_DNA"/>
</dbReference>
<dbReference type="Gene3D" id="2.30.40.10">
    <property type="entry name" value="Urease, subunit C, domain 1"/>
    <property type="match status" value="1"/>
</dbReference>
<comment type="catalytic activity">
    <reaction evidence="5 6">
        <text>adenine + H2O + H(+) = hypoxanthine + NH4(+)</text>
        <dbReference type="Rhea" id="RHEA:23688"/>
        <dbReference type="ChEBI" id="CHEBI:15377"/>
        <dbReference type="ChEBI" id="CHEBI:15378"/>
        <dbReference type="ChEBI" id="CHEBI:16708"/>
        <dbReference type="ChEBI" id="CHEBI:17368"/>
        <dbReference type="ChEBI" id="CHEBI:28938"/>
        <dbReference type="EC" id="3.5.4.2"/>
    </reaction>
</comment>
<dbReference type="InterPro" id="IPR026912">
    <property type="entry name" value="Adenine_deam_C"/>
</dbReference>
<evidence type="ECO:0000256" key="2">
    <source>
        <dbReference type="ARBA" id="ARBA00012782"/>
    </source>
</evidence>
<reference evidence="9 10" key="1">
    <citation type="journal article" date="2016" name="Int. J. Syst. Evol. Microbiol.">
        <title>Peptococcus simiae sp. nov., isolated from rhesus macaque faeces and emended description of the genus Peptococcus.</title>
        <authorList>
            <person name="Shkoporov A.N."/>
            <person name="Efimov B.A."/>
            <person name="Kondova I."/>
            <person name="Ouwerling B."/>
            <person name="Chaplin A.V."/>
            <person name="Shcherbakova V.A."/>
            <person name="Langermans J.A.M."/>
        </authorList>
    </citation>
    <scope>NUCLEOTIDE SEQUENCE [LARGE SCALE GENOMIC DNA]</scope>
    <source>
        <strain evidence="9 10">M108</strain>
    </source>
</reference>
<dbReference type="InterPro" id="IPR006679">
    <property type="entry name" value="Adenine_deam"/>
</dbReference>
<dbReference type="Pfam" id="PF01979">
    <property type="entry name" value="Amidohydro_1"/>
    <property type="match status" value="1"/>
</dbReference>
<dbReference type="Proteomes" id="UP001631949">
    <property type="component" value="Unassembled WGS sequence"/>
</dbReference>
<protein>
    <recommendedName>
        <fullName evidence="2 6">Adenine deaminase</fullName>
        <shortName evidence="6">Adenase</shortName>
        <shortName evidence="6">Adenine aminase</shortName>
        <ecNumber evidence="2 6">3.5.4.2</ecNumber>
    </recommendedName>
</protein>
<feature type="domain" description="Amidohydrolase-related" evidence="7">
    <location>
        <begin position="80"/>
        <end position="368"/>
    </location>
</feature>
<keyword evidence="10" id="KW-1185">Reference proteome</keyword>